<dbReference type="GeneID" id="63865316"/>
<dbReference type="Gene3D" id="3.60.110.10">
    <property type="entry name" value="Carbon-nitrogen hydrolase"/>
    <property type="match status" value="1"/>
</dbReference>
<evidence type="ECO:0000256" key="3">
    <source>
        <dbReference type="ARBA" id="ARBA00036406"/>
    </source>
</evidence>
<evidence type="ECO:0000256" key="2">
    <source>
        <dbReference type="ARBA" id="ARBA00022801"/>
    </source>
</evidence>
<accession>A0A8G1RLF0</accession>
<dbReference type="Pfam" id="PF00795">
    <property type="entry name" value="CN_hydrolase"/>
    <property type="match status" value="1"/>
</dbReference>
<dbReference type="PANTHER" id="PTHR46044:SF14">
    <property type="entry name" value="ARYLACETONITRILASE"/>
    <property type="match status" value="1"/>
</dbReference>
<comment type="catalytic activity">
    <reaction evidence="3">
        <text>a nitrile + 2 H2O = a carboxylate + NH4(+)</text>
        <dbReference type="Rhea" id="RHEA:21724"/>
        <dbReference type="ChEBI" id="CHEBI:15377"/>
        <dbReference type="ChEBI" id="CHEBI:18379"/>
        <dbReference type="ChEBI" id="CHEBI:28938"/>
        <dbReference type="ChEBI" id="CHEBI:29067"/>
        <dbReference type="EC" id="3.5.5.1"/>
    </reaction>
</comment>
<evidence type="ECO:0000313" key="7">
    <source>
        <dbReference type="EMBL" id="RAK75414.1"/>
    </source>
</evidence>
<evidence type="ECO:0000259" key="6">
    <source>
        <dbReference type="PROSITE" id="PS50263"/>
    </source>
</evidence>
<comment type="similarity">
    <text evidence="1">Belongs to the carbon-nitrogen hydrolase superfamily. Nitrilase family.</text>
</comment>
<protein>
    <recommendedName>
        <fullName evidence="4">nitrilase</fullName>
        <ecNumber evidence="4">3.5.5.1</ecNumber>
    </recommendedName>
</protein>
<dbReference type="InterPro" id="IPR003010">
    <property type="entry name" value="C-N_Hydrolase"/>
</dbReference>
<dbReference type="PROSITE" id="PS50263">
    <property type="entry name" value="CN_HYDROLASE"/>
    <property type="match status" value="1"/>
</dbReference>
<reference evidence="7 8" key="1">
    <citation type="submission" date="2018-02" db="EMBL/GenBank/DDBJ databases">
        <title>The genomes of Aspergillus section Nigri reveals drivers in fungal speciation.</title>
        <authorList>
            <consortium name="DOE Joint Genome Institute"/>
            <person name="Vesth T.C."/>
            <person name="Nybo J."/>
            <person name="Theobald S."/>
            <person name="Brandl J."/>
            <person name="Frisvad J.C."/>
            <person name="Nielsen K.F."/>
            <person name="Lyhne E.K."/>
            <person name="Kogle M.E."/>
            <person name="Kuo A."/>
            <person name="Riley R."/>
            <person name="Clum A."/>
            <person name="Nolan M."/>
            <person name="Lipzen A."/>
            <person name="Salamov A."/>
            <person name="Henrissat B."/>
            <person name="Wiebenga A."/>
            <person name="De vries R.P."/>
            <person name="Grigoriev I.V."/>
            <person name="Mortensen U.H."/>
            <person name="Andersen M.R."/>
            <person name="Baker S.E."/>
        </authorList>
    </citation>
    <scope>NUCLEOTIDE SEQUENCE [LARGE SCALE GENOMIC DNA]</scope>
    <source>
        <strain evidence="7 8">CBS 313.89</strain>
    </source>
</reference>
<evidence type="ECO:0000256" key="1">
    <source>
        <dbReference type="ARBA" id="ARBA00008129"/>
    </source>
</evidence>
<feature type="domain" description="CN hydrolase" evidence="6">
    <location>
        <begin position="30"/>
        <end position="297"/>
    </location>
</feature>
<dbReference type="AlphaFoldDB" id="A0A8G1RLF0"/>
<dbReference type="Proteomes" id="UP000249789">
    <property type="component" value="Unassembled WGS sequence"/>
</dbReference>
<proteinExistence type="inferred from homology"/>
<evidence type="ECO:0000313" key="8">
    <source>
        <dbReference type="Proteomes" id="UP000249789"/>
    </source>
</evidence>
<name>A0A8G1RLF0_9EURO</name>
<evidence type="ECO:0000256" key="4">
    <source>
        <dbReference type="ARBA" id="ARBA00039045"/>
    </source>
</evidence>
<feature type="chain" id="PRO_5034330650" description="nitrilase" evidence="5">
    <location>
        <begin position="20"/>
        <end position="353"/>
    </location>
</feature>
<dbReference type="InterPro" id="IPR036526">
    <property type="entry name" value="C-N_Hydrolase_sf"/>
</dbReference>
<organism evidence="7 8">
    <name type="scientific">Aspergillus fijiensis CBS 313.89</name>
    <dbReference type="NCBI Taxonomy" id="1448319"/>
    <lineage>
        <taxon>Eukaryota</taxon>
        <taxon>Fungi</taxon>
        <taxon>Dikarya</taxon>
        <taxon>Ascomycota</taxon>
        <taxon>Pezizomycotina</taxon>
        <taxon>Eurotiomycetes</taxon>
        <taxon>Eurotiomycetidae</taxon>
        <taxon>Eurotiales</taxon>
        <taxon>Aspergillaceae</taxon>
        <taxon>Aspergillus</taxon>
    </lineage>
</organism>
<gene>
    <name evidence="7" type="ORF">BO72DRAFT_487483</name>
</gene>
<dbReference type="InterPro" id="IPR044149">
    <property type="entry name" value="Nitrilases_CHs"/>
</dbReference>
<dbReference type="GO" id="GO:0000257">
    <property type="term" value="F:nitrilase activity"/>
    <property type="evidence" value="ECO:0007669"/>
    <property type="project" value="UniProtKB-EC"/>
</dbReference>
<dbReference type="OrthoDB" id="10250282at2759"/>
<dbReference type="EMBL" id="KZ824657">
    <property type="protein sequence ID" value="RAK75414.1"/>
    <property type="molecule type" value="Genomic_DNA"/>
</dbReference>
<keyword evidence="2" id="KW-0378">Hydrolase</keyword>
<dbReference type="SUPFAM" id="SSF56317">
    <property type="entry name" value="Carbon-nitrogen hydrolase"/>
    <property type="match status" value="1"/>
</dbReference>
<dbReference type="PANTHER" id="PTHR46044">
    <property type="entry name" value="NITRILASE"/>
    <property type="match status" value="1"/>
</dbReference>
<sequence>MKMRALHLLALSLLSTCHATAIHQEDYTNLTVAVVRAPPANWPLPVMNKNWTDTPFDLNATVDKAVDYIAEAASNGANLIVFPELWFPGYPKGLASNTSITPAQLTSYLTNSLTIPSPQWTRLLTAAQTHGIYIAPAFSHRIANHIFMAQALISPSGETLLLRHKLRPSGGERTLWSDGTLDGLQVIATPYGRWGLLECWEHFHPSMTFNVQAQRETLHIASWPYMPDANTPGAEYWESNEINVAAARTYAVNAGAPLAMAAVGNARLLSAEGLDEVVVGAGVSFEEVPMVYASFNTTGLAGTLPYDTEGEQSWGTLGQIVRGFPGYIPKVVGDFVARRFVDVVGLVQELRSN</sequence>
<dbReference type="VEuPathDB" id="FungiDB:BO72DRAFT_487483"/>
<feature type="signal peptide" evidence="5">
    <location>
        <begin position="1"/>
        <end position="19"/>
    </location>
</feature>
<keyword evidence="8" id="KW-1185">Reference proteome</keyword>
<evidence type="ECO:0000256" key="5">
    <source>
        <dbReference type="SAM" id="SignalP"/>
    </source>
</evidence>
<dbReference type="RefSeq" id="XP_040799424.1">
    <property type="nucleotide sequence ID" value="XM_040947983.1"/>
</dbReference>
<dbReference type="EC" id="3.5.5.1" evidence="4"/>
<keyword evidence="5" id="KW-0732">Signal</keyword>